<feature type="signal peptide" evidence="9">
    <location>
        <begin position="1"/>
        <end position="25"/>
    </location>
</feature>
<dbReference type="EMBL" id="KZ679006">
    <property type="protein sequence ID" value="PSS27978.1"/>
    <property type="molecule type" value="Genomic_DNA"/>
</dbReference>
<keyword evidence="6 8" id="KW-0472">Membrane</keyword>
<dbReference type="Proteomes" id="UP000241818">
    <property type="component" value="Unassembled WGS sequence"/>
</dbReference>
<feature type="region of interest" description="Disordered" evidence="7">
    <location>
        <begin position="663"/>
        <end position="732"/>
    </location>
</feature>
<evidence type="ECO:0000256" key="1">
    <source>
        <dbReference type="ARBA" id="ARBA00004141"/>
    </source>
</evidence>
<feature type="domain" description="ML-like" evidence="10">
    <location>
        <begin position="27"/>
        <end position="168"/>
    </location>
</feature>
<feature type="transmembrane region" description="Helical" evidence="8">
    <location>
        <begin position="572"/>
        <end position="601"/>
    </location>
</feature>
<evidence type="ECO:0000313" key="11">
    <source>
        <dbReference type="EMBL" id="PSS27978.1"/>
    </source>
</evidence>
<dbReference type="OrthoDB" id="2115177at2759"/>
<feature type="transmembrane region" description="Helical" evidence="8">
    <location>
        <begin position="396"/>
        <end position="416"/>
    </location>
</feature>
<sequence>MMLQSFNILPSLILLLNTLPAGVLASQILKTTGFSTCLPNPDITVQNVDVEYDNSDKTVTFNLAGTSSQTMNVTAQLNVTAYGTTVYHNEFNPCDADTFVAKLCPVPSGSFLATGSQAIPAKYSSMIPSIAFSIPDIAAQATLELKALDSGEEVACITSKVSNGKTVNVPAVSYVAAGVAGTALLVTGFSTLGSAAAGGGAGASGGFGPSFTTTFGWFQGMAMNGMLSVNYPPIYRSFAKNFAFSTGIIPWTSMQTSIDNFRAATGGNLTGDSVQFLRNATLQYGESRSPISIRALGGLVGRDISTNVNSSSTAPEPTNPGGQSTFSGMKAYFEELSVPQANTFMTVLLILAIVVAVIIVGILLLKLILELWAQRGSFPQRLAGFRNHYWGTMARTIVNLILVFYGVWVLYCIFQFTHGDSWAAKTLAGITLGLFTGVLAYFAFKIWQTARQLKQIDGDASALYEDKEMWLKYSLFYDSYKKDFWWLFIPVIIYAFAKGCVLAAADGHGLAQTICQLVIECLMLGLLAWHRPYERRSGNIINIFIQVVRVLSVVCILVFVEELGITQTTQTVTGVVLIAVQSALTGALAILIAVNAIIICIKENPHRKRRKEAEKLSRDLDNLTPLDARNSLLLDPAARSNVTYVNDFKWPFVSQSSVESFNFTTEPANPYTRTAPSRPYRKSHGARGQGSLDSSESLIQHAAPFGEDNQPHGLAVSDPPAYSPGDYKGIAY</sequence>
<proteinExistence type="inferred from homology"/>
<name>A0A2T3BF73_AMORE</name>
<evidence type="ECO:0000256" key="6">
    <source>
        <dbReference type="ARBA" id="ARBA00023136"/>
    </source>
</evidence>
<evidence type="ECO:0000313" key="12">
    <source>
        <dbReference type="Proteomes" id="UP000241818"/>
    </source>
</evidence>
<keyword evidence="4 9" id="KW-0732">Signal</keyword>
<evidence type="ECO:0000256" key="3">
    <source>
        <dbReference type="ARBA" id="ARBA00022692"/>
    </source>
</evidence>
<dbReference type="GO" id="GO:0009272">
    <property type="term" value="P:fungal-type cell wall biogenesis"/>
    <property type="evidence" value="ECO:0007669"/>
    <property type="project" value="TreeGrafter"/>
</dbReference>
<evidence type="ECO:0000256" key="7">
    <source>
        <dbReference type="SAM" id="MobiDB-lite"/>
    </source>
</evidence>
<keyword evidence="12" id="KW-1185">Reference proteome</keyword>
<protein>
    <recommendedName>
        <fullName evidence="10">ML-like domain-containing protein</fullName>
    </recommendedName>
</protein>
<dbReference type="SMART" id="SM01320">
    <property type="entry name" value="TRP_N"/>
    <property type="match status" value="1"/>
</dbReference>
<dbReference type="PANTHER" id="PTHR31145">
    <property type="entry name" value="INTEGRAL MEMBRANE PROTEIN (AFU_ORTHOLOGUE AFUA_7G01610)"/>
    <property type="match status" value="1"/>
</dbReference>
<reference evidence="11 12" key="1">
    <citation type="journal article" date="2018" name="New Phytol.">
        <title>Comparative genomics and transcriptomics depict ericoid mycorrhizal fungi as versatile saprotrophs and plant mutualists.</title>
        <authorList>
            <person name="Martino E."/>
            <person name="Morin E."/>
            <person name="Grelet G.A."/>
            <person name="Kuo A."/>
            <person name="Kohler A."/>
            <person name="Daghino S."/>
            <person name="Barry K.W."/>
            <person name="Cichocki N."/>
            <person name="Clum A."/>
            <person name="Dockter R.B."/>
            <person name="Hainaut M."/>
            <person name="Kuo R.C."/>
            <person name="LaButti K."/>
            <person name="Lindahl B.D."/>
            <person name="Lindquist E.A."/>
            <person name="Lipzen A."/>
            <person name="Khouja H.R."/>
            <person name="Magnuson J."/>
            <person name="Murat C."/>
            <person name="Ohm R.A."/>
            <person name="Singer S.W."/>
            <person name="Spatafora J.W."/>
            <person name="Wang M."/>
            <person name="Veneault-Fourrey C."/>
            <person name="Henrissat B."/>
            <person name="Grigoriev I.V."/>
            <person name="Martin F.M."/>
            <person name="Perotto S."/>
        </authorList>
    </citation>
    <scope>NUCLEOTIDE SEQUENCE [LARGE SCALE GENOMIC DNA]</scope>
    <source>
        <strain evidence="11 12">ATCC 22711</strain>
    </source>
</reference>
<dbReference type="GO" id="GO:0016020">
    <property type="term" value="C:membrane"/>
    <property type="evidence" value="ECO:0007669"/>
    <property type="project" value="UniProtKB-SubCell"/>
</dbReference>
<accession>A0A2T3BF73</accession>
<dbReference type="Pfam" id="PF14558">
    <property type="entry name" value="TRP_N"/>
    <property type="match status" value="1"/>
</dbReference>
<dbReference type="InterPro" id="IPR032800">
    <property type="entry name" value="TRP_N"/>
</dbReference>
<organism evidence="11 12">
    <name type="scientific">Amorphotheca resinae ATCC 22711</name>
    <dbReference type="NCBI Taxonomy" id="857342"/>
    <lineage>
        <taxon>Eukaryota</taxon>
        <taxon>Fungi</taxon>
        <taxon>Dikarya</taxon>
        <taxon>Ascomycota</taxon>
        <taxon>Pezizomycotina</taxon>
        <taxon>Leotiomycetes</taxon>
        <taxon>Helotiales</taxon>
        <taxon>Amorphothecaceae</taxon>
        <taxon>Amorphotheca</taxon>
    </lineage>
</organism>
<feature type="transmembrane region" description="Helical" evidence="8">
    <location>
        <begin position="541"/>
        <end position="560"/>
    </location>
</feature>
<dbReference type="RefSeq" id="XP_024725503.1">
    <property type="nucleotide sequence ID" value="XM_024861505.1"/>
</dbReference>
<feature type="transmembrane region" description="Helical" evidence="8">
    <location>
        <begin position="484"/>
        <end position="504"/>
    </location>
</feature>
<keyword evidence="5 8" id="KW-1133">Transmembrane helix</keyword>
<dbReference type="PANTHER" id="PTHR31145:SF5">
    <property type="entry name" value="DUF907 DOMAIN PROTEIN (AFU_ORTHOLOGUE AFUA_2G06100)"/>
    <property type="match status" value="1"/>
</dbReference>
<dbReference type="GeneID" id="36569586"/>
<gene>
    <name evidence="11" type="ORF">M430DRAFT_113285</name>
</gene>
<comment type="subcellular location">
    <subcellularLocation>
        <location evidence="1">Membrane</location>
        <topology evidence="1">Multi-pass membrane protein</topology>
    </subcellularLocation>
</comment>
<comment type="similarity">
    <text evidence="2">Belongs to the transient receptor potential (TRP) ion channel family.</text>
</comment>
<evidence type="ECO:0000256" key="9">
    <source>
        <dbReference type="SAM" id="SignalP"/>
    </source>
</evidence>
<feature type="transmembrane region" description="Helical" evidence="8">
    <location>
        <begin position="510"/>
        <end position="529"/>
    </location>
</feature>
<dbReference type="AlphaFoldDB" id="A0A2T3BF73"/>
<feature type="transmembrane region" description="Helical" evidence="8">
    <location>
        <begin position="422"/>
        <end position="444"/>
    </location>
</feature>
<evidence type="ECO:0000259" key="10">
    <source>
        <dbReference type="SMART" id="SM01320"/>
    </source>
</evidence>
<feature type="chain" id="PRO_5015456903" description="ML-like domain-containing protein" evidence="9">
    <location>
        <begin position="26"/>
        <end position="732"/>
    </location>
</feature>
<dbReference type="InterPro" id="IPR010308">
    <property type="entry name" value="TRP_C"/>
</dbReference>
<dbReference type="InParanoid" id="A0A2T3BF73"/>
<evidence type="ECO:0000256" key="2">
    <source>
        <dbReference type="ARBA" id="ARBA00010642"/>
    </source>
</evidence>
<feature type="compositionally biased region" description="Polar residues" evidence="7">
    <location>
        <begin position="663"/>
        <end position="675"/>
    </location>
</feature>
<keyword evidence="3 8" id="KW-0812">Transmembrane</keyword>
<evidence type="ECO:0000256" key="4">
    <source>
        <dbReference type="ARBA" id="ARBA00022729"/>
    </source>
</evidence>
<dbReference type="STRING" id="857342.A0A2T3BF73"/>
<feature type="transmembrane region" description="Helical" evidence="8">
    <location>
        <begin position="344"/>
        <end position="365"/>
    </location>
</feature>
<dbReference type="GO" id="GO:0055085">
    <property type="term" value="P:transmembrane transport"/>
    <property type="evidence" value="ECO:0007669"/>
    <property type="project" value="TreeGrafter"/>
</dbReference>
<evidence type="ECO:0000256" key="8">
    <source>
        <dbReference type="SAM" id="Phobius"/>
    </source>
</evidence>
<dbReference type="InterPro" id="IPR040241">
    <property type="entry name" value="TRP_Flc/Pkd2-like"/>
</dbReference>
<dbReference type="Pfam" id="PF06011">
    <property type="entry name" value="TRP"/>
    <property type="match status" value="1"/>
</dbReference>
<evidence type="ECO:0000256" key="5">
    <source>
        <dbReference type="ARBA" id="ARBA00022989"/>
    </source>
</evidence>